<dbReference type="InterPro" id="IPR058933">
    <property type="entry name" value="YMC020W-like_ab_hydrolase"/>
</dbReference>
<feature type="domain" description="YMC020W-like alpha/beta hydrolase" evidence="2">
    <location>
        <begin position="496"/>
        <end position="824"/>
    </location>
</feature>
<dbReference type="PANTHER" id="PTHR47349:SF1">
    <property type="entry name" value="AER328WP"/>
    <property type="match status" value="1"/>
</dbReference>
<dbReference type="PANTHER" id="PTHR47349">
    <property type="entry name" value="CHROMOSOME 8, WHOLE GENOME SHOTGUN SEQUENCE"/>
    <property type="match status" value="1"/>
</dbReference>
<proteinExistence type="predicted"/>
<keyword evidence="4" id="KW-1185">Reference proteome</keyword>
<feature type="compositionally biased region" description="Basic residues" evidence="1">
    <location>
        <begin position="1"/>
        <end position="10"/>
    </location>
</feature>
<reference evidence="3" key="1">
    <citation type="journal article" date="2020" name="Stud. Mycol.">
        <title>101 Dothideomycetes genomes: a test case for predicting lifestyles and emergence of pathogens.</title>
        <authorList>
            <person name="Haridas S."/>
            <person name="Albert R."/>
            <person name="Binder M."/>
            <person name="Bloem J."/>
            <person name="Labutti K."/>
            <person name="Salamov A."/>
            <person name="Andreopoulos B."/>
            <person name="Baker S."/>
            <person name="Barry K."/>
            <person name="Bills G."/>
            <person name="Bluhm B."/>
            <person name="Cannon C."/>
            <person name="Castanera R."/>
            <person name="Culley D."/>
            <person name="Daum C."/>
            <person name="Ezra D."/>
            <person name="Gonzalez J."/>
            <person name="Henrissat B."/>
            <person name="Kuo A."/>
            <person name="Liang C."/>
            <person name="Lipzen A."/>
            <person name="Lutzoni F."/>
            <person name="Magnuson J."/>
            <person name="Mondo S."/>
            <person name="Nolan M."/>
            <person name="Ohm R."/>
            <person name="Pangilinan J."/>
            <person name="Park H.-J."/>
            <person name="Ramirez L."/>
            <person name="Alfaro M."/>
            <person name="Sun H."/>
            <person name="Tritt A."/>
            <person name="Yoshinaga Y."/>
            <person name="Zwiers L.-H."/>
            <person name="Turgeon B."/>
            <person name="Goodwin S."/>
            <person name="Spatafora J."/>
            <person name="Crous P."/>
            <person name="Grigoriev I."/>
        </authorList>
    </citation>
    <scope>NUCLEOTIDE SEQUENCE</scope>
    <source>
        <strain evidence="3">CBS 260.36</strain>
    </source>
</reference>
<feature type="compositionally biased region" description="Low complexity" evidence="1">
    <location>
        <begin position="450"/>
        <end position="462"/>
    </location>
</feature>
<dbReference type="OrthoDB" id="5598028at2759"/>
<feature type="region of interest" description="Disordered" evidence="1">
    <location>
        <begin position="92"/>
        <end position="270"/>
    </location>
</feature>
<organism evidence="3 4">
    <name type="scientific">Myriangium duriaei CBS 260.36</name>
    <dbReference type="NCBI Taxonomy" id="1168546"/>
    <lineage>
        <taxon>Eukaryota</taxon>
        <taxon>Fungi</taxon>
        <taxon>Dikarya</taxon>
        <taxon>Ascomycota</taxon>
        <taxon>Pezizomycotina</taxon>
        <taxon>Dothideomycetes</taxon>
        <taxon>Dothideomycetidae</taxon>
        <taxon>Myriangiales</taxon>
        <taxon>Myriangiaceae</taxon>
        <taxon>Myriangium</taxon>
    </lineage>
</organism>
<dbReference type="Pfam" id="PF26147">
    <property type="entry name" value="AB_HYDROLASE_YMC0-YMC35"/>
    <property type="match status" value="1"/>
</dbReference>
<feature type="compositionally biased region" description="Polar residues" evidence="1">
    <location>
        <begin position="286"/>
        <end position="298"/>
    </location>
</feature>
<evidence type="ECO:0000259" key="2">
    <source>
        <dbReference type="Pfam" id="PF26147"/>
    </source>
</evidence>
<feature type="compositionally biased region" description="Polar residues" evidence="1">
    <location>
        <begin position="336"/>
        <end position="346"/>
    </location>
</feature>
<feature type="region of interest" description="Disordered" evidence="1">
    <location>
        <begin position="830"/>
        <end position="860"/>
    </location>
</feature>
<feature type="compositionally biased region" description="Basic and acidic residues" evidence="1">
    <location>
        <begin position="147"/>
        <end position="171"/>
    </location>
</feature>
<dbReference type="EMBL" id="ML996081">
    <property type="protein sequence ID" value="KAF2156574.1"/>
    <property type="molecule type" value="Genomic_DNA"/>
</dbReference>
<feature type="compositionally biased region" description="Polar residues" evidence="1">
    <location>
        <begin position="239"/>
        <end position="255"/>
    </location>
</feature>
<feature type="region of interest" description="Disordered" evidence="1">
    <location>
        <begin position="286"/>
        <end position="472"/>
    </location>
</feature>
<evidence type="ECO:0000313" key="3">
    <source>
        <dbReference type="EMBL" id="KAF2156574.1"/>
    </source>
</evidence>
<dbReference type="InterPro" id="IPR058934">
    <property type="entry name" value="YMC020W-like"/>
</dbReference>
<feature type="compositionally biased region" description="Polar residues" evidence="1">
    <location>
        <begin position="186"/>
        <end position="197"/>
    </location>
</feature>
<name>A0A9P4JCZ1_9PEZI</name>
<evidence type="ECO:0000256" key="1">
    <source>
        <dbReference type="SAM" id="MobiDB-lite"/>
    </source>
</evidence>
<feature type="region of interest" description="Disordered" evidence="1">
    <location>
        <begin position="1"/>
        <end position="74"/>
    </location>
</feature>
<feature type="compositionally biased region" description="Polar residues" evidence="1">
    <location>
        <begin position="98"/>
        <end position="107"/>
    </location>
</feature>
<feature type="compositionally biased region" description="Basic and acidic residues" evidence="1">
    <location>
        <begin position="214"/>
        <end position="230"/>
    </location>
</feature>
<feature type="compositionally biased region" description="Basic and acidic residues" evidence="1">
    <location>
        <begin position="842"/>
        <end position="853"/>
    </location>
</feature>
<feature type="compositionally biased region" description="Basic and acidic residues" evidence="1">
    <location>
        <begin position="312"/>
        <end position="321"/>
    </location>
</feature>
<comment type="caution">
    <text evidence="3">The sequence shown here is derived from an EMBL/GenBank/DDBJ whole genome shotgun (WGS) entry which is preliminary data.</text>
</comment>
<feature type="compositionally biased region" description="Basic and acidic residues" evidence="1">
    <location>
        <begin position="368"/>
        <end position="377"/>
    </location>
</feature>
<gene>
    <name evidence="3" type="ORF">K461DRAFT_316809</name>
</gene>
<sequence length="954" mass="102821">MPLLGSRRRKTDADTVVGPKNTTPGTADHPSVKDPLKKHPMRTKASSPQLRPSSPVDGAPRPGLKRGNSRSWYGSFNSKATAIAQVAKESISVAGGATSESSDTNGRPQHASYMHNSLKRPRKSDPLTAEATRVNATGSNTEIDVLSEDKEKATEKIDSPVQTKKSDEMPRPEAQPTDIPKDGTSDDTQQPKQTPAGSTWFGWWSRPDGYAPSEAEKSKDGSESVKKASEDVDGGTDNAKPTQGDATADGPQTQALRHKPSFVSDVGERTIDTTSRAWFGLWSASQNLRGQEQNTPTIKVQDEADVGAAKAAEPDADKSTAPKDSPATEATGAASDANTKADSTRPSLERPKSSGWAFWSKQTPPGQKGDEDGKHLGELAVADTPSQSHPEAAQFNEGASNPKKGKKKTNAKDLPARNAKTEPGTPVTGQSTPTAKDNKQVKKTLQTENAFATSAKSASSASLPLPEQPKAADDAKLTPALKALKAQQTRPNIIEPRFRDTYPQAHVLTYWETLGYYIGYPLGIGAAGLQSNPHIDISPQKPKIKNAIAIGVHGYFPAPILQKIIGQPTGTSIRFATHAAAAIRSWVEKNQRDTPCEVEQVALEGEGFIADRVSTLWKLLLNWLTHLRSADLILVAAHSQGVPVAIMLVAKLIQLGCLNPNAKIGICAMAGVNLGPFADYKSRFFGGSAAELFEFSNPQSRVSLEYASSMEIVLRHGVKVTYVGSMDDQLVSLESSLFANLTHPHVQRAVFIDGRLHAPDFIARLIAFALKLRNLGISDHGLVRELSAPVAGSIYGGEGHSRIYDDDAVYEQALEFALETSDMDPKIYLKATSGLPQGTPSDSDRRRSSEQRRSQGGIPSTTLIANSIRRGSMSASVQPGIAPFISRYEIPLSGANANPYFLPWAMRGILEEPVVKKDMQGEVQELVRLFDEWKPASKALKDVKFRLEAVKSKL</sequence>
<protein>
    <recommendedName>
        <fullName evidence="2">YMC020W-like alpha/beta hydrolase domain-containing protein</fullName>
    </recommendedName>
</protein>
<evidence type="ECO:0000313" key="4">
    <source>
        <dbReference type="Proteomes" id="UP000799439"/>
    </source>
</evidence>
<dbReference type="Proteomes" id="UP000799439">
    <property type="component" value="Unassembled WGS sequence"/>
</dbReference>
<accession>A0A9P4JCZ1</accession>
<dbReference type="AlphaFoldDB" id="A0A9P4JCZ1"/>